<feature type="compositionally biased region" description="Basic and acidic residues" evidence="1">
    <location>
        <begin position="578"/>
        <end position="592"/>
    </location>
</feature>
<dbReference type="EMBL" id="KI925464">
    <property type="protein sequence ID" value="ETW76896.1"/>
    <property type="molecule type" value="Genomic_DNA"/>
</dbReference>
<dbReference type="AlphaFoldDB" id="W4JVL0"/>
<feature type="compositionally biased region" description="Acidic residues" evidence="1">
    <location>
        <begin position="372"/>
        <end position="383"/>
    </location>
</feature>
<dbReference type="KEGG" id="hir:HETIRDRAFT_328785"/>
<dbReference type="Proteomes" id="UP000030671">
    <property type="component" value="Unassembled WGS sequence"/>
</dbReference>
<evidence type="ECO:0000313" key="2">
    <source>
        <dbReference type="EMBL" id="ETW76896.1"/>
    </source>
</evidence>
<feature type="compositionally biased region" description="Polar residues" evidence="1">
    <location>
        <begin position="9"/>
        <end position="20"/>
    </location>
</feature>
<reference evidence="2 3" key="1">
    <citation type="journal article" date="2012" name="New Phytol.">
        <title>Insight into trade-off between wood decay and parasitism from the genome of a fungal forest pathogen.</title>
        <authorList>
            <person name="Olson A."/>
            <person name="Aerts A."/>
            <person name="Asiegbu F."/>
            <person name="Belbahri L."/>
            <person name="Bouzid O."/>
            <person name="Broberg A."/>
            <person name="Canback B."/>
            <person name="Coutinho P.M."/>
            <person name="Cullen D."/>
            <person name="Dalman K."/>
            <person name="Deflorio G."/>
            <person name="van Diepen L.T."/>
            <person name="Dunand C."/>
            <person name="Duplessis S."/>
            <person name="Durling M."/>
            <person name="Gonthier P."/>
            <person name="Grimwood J."/>
            <person name="Fossdal C.G."/>
            <person name="Hansson D."/>
            <person name="Henrissat B."/>
            <person name="Hietala A."/>
            <person name="Himmelstrand K."/>
            <person name="Hoffmeister D."/>
            <person name="Hogberg N."/>
            <person name="James T.Y."/>
            <person name="Karlsson M."/>
            <person name="Kohler A."/>
            <person name="Kues U."/>
            <person name="Lee Y.H."/>
            <person name="Lin Y.C."/>
            <person name="Lind M."/>
            <person name="Lindquist E."/>
            <person name="Lombard V."/>
            <person name="Lucas S."/>
            <person name="Lunden K."/>
            <person name="Morin E."/>
            <person name="Murat C."/>
            <person name="Park J."/>
            <person name="Raffaello T."/>
            <person name="Rouze P."/>
            <person name="Salamov A."/>
            <person name="Schmutz J."/>
            <person name="Solheim H."/>
            <person name="Stahlberg J."/>
            <person name="Velez H."/>
            <person name="de Vries R.P."/>
            <person name="Wiebenga A."/>
            <person name="Woodward S."/>
            <person name="Yakovlev I."/>
            <person name="Garbelotto M."/>
            <person name="Martin F."/>
            <person name="Grigoriev I.V."/>
            <person name="Stenlid J."/>
        </authorList>
    </citation>
    <scope>NUCLEOTIDE SEQUENCE [LARGE SCALE GENOMIC DNA]</scope>
    <source>
        <strain evidence="2 3">TC 32-1</strain>
    </source>
</reference>
<dbReference type="OrthoDB" id="3052275at2759"/>
<feature type="region of interest" description="Disordered" evidence="1">
    <location>
        <begin position="1"/>
        <end position="20"/>
    </location>
</feature>
<organism evidence="2 3">
    <name type="scientific">Heterobasidion irregulare (strain TC 32-1)</name>
    <dbReference type="NCBI Taxonomy" id="747525"/>
    <lineage>
        <taxon>Eukaryota</taxon>
        <taxon>Fungi</taxon>
        <taxon>Dikarya</taxon>
        <taxon>Basidiomycota</taxon>
        <taxon>Agaricomycotina</taxon>
        <taxon>Agaricomycetes</taxon>
        <taxon>Russulales</taxon>
        <taxon>Bondarzewiaceae</taxon>
        <taxon>Heterobasidion</taxon>
        <taxon>Heterobasidion annosum species complex</taxon>
    </lineage>
</organism>
<proteinExistence type="predicted"/>
<feature type="compositionally biased region" description="Polar residues" evidence="1">
    <location>
        <begin position="622"/>
        <end position="632"/>
    </location>
</feature>
<accession>W4JVL0</accession>
<feature type="region of interest" description="Disordered" evidence="1">
    <location>
        <begin position="363"/>
        <end position="398"/>
    </location>
</feature>
<sequence>MKNDESKSWIPSKNSPTNMVSAVPDALIGLDGAPQTVERPVEGNPSDKDPLFTDPEKSGIAITPGTRRVLETYKHRLWSKGVADDAWSPLAHRACIQGNEQQLIHDPNNDANSNVRQEDLVKQYSWQFITYNDKTPIRMSIGQLPPPNSSFKDVIRYARRILTTVINHTLLIPNTWPTISDEDINVEDVHLVLRAMLRAHIEKLEKQLGADVISITGIEDSVNFPSSESDSLRGKTITLGLWDNPRPDKNMRGQQLDAAFNALYVLLWPGSYTAASELAVERVIGALVAPNFGVNECETLSGQSVRTSLILGCFGSYASADICTKMIYHPPKDVFDKSSPPLDLTVLQPVVFGADAKVRLRSNAAKKRKEDDLEDESEGDDDHTEPTSQAPMLRHGTSSPMHRVSAQLAFLFQPTMKIFIAHLSEIEEKKVEGNLRLTIPNWESLPLEDKLKEKVKAVNWTNLKIPEWMFVFGIGYDSNGFIIYTFYPVLFVDGNQPRWEFLCFQTSTYFDNVFQHYDAKMRIAALKTLLAMRRHSHFLAQSLRAGDHQLHLPEEFILVVRRMAKEDEAIRLSQVEAAKQRDKDKKSQRDGGLETESVPTTSRQRRAPRQKEEEKEYRPSASLGSLQGSTRLTRSDGKGKVKAA</sequence>
<name>W4JVL0_HETIT</name>
<feature type="compositionally biased region" description="Basic and acidic residues" evidence="1">
    <location>
        <begin position="39"/>
        <end position="57"/>
    </location>
</feature>
<feature type="compositionally biased region" description="Polar residues" evidence="1">
    <location>
        <begin position="386"/>
        <end position="398"/>
    </location>
</feature>
<keyword evidence="3" id="KW-1185">Reference proteome</keyword>
<dbReference type="RefSeq" id="XP_009551760.1">
    <property type="nucleotide sequence ID" value="XM_009553465.1"/>
</dbReference>
<feature type="region of interest" description="Disordered" evidence="1">
    <location>
        <begin position="575"/>
        <end position="644"/>
    </location>
</feature>
<gene>
    <name evidence="2" type="ORF">HETIRDRAFT_328785</name>
</gene>
<feature type="region of interest" description="Disordered" evidence="1">
    <location>
        <begin position="31"/>
        <end position="59"/>
    </location>
</feature>
<dbReference type="HOGENOM" id="CLU_425159_0_0_1"/>
<protein>
    <submittedName>
        <fullName evidence="2">Uncharacterized protein</fullName>
    </submittedName>
</protein>
<feature type="compositionally biased region" description="Basic and acidic residues" evidence="1">
    <location>
        <begin position="633"/>
        <end position="644"/>
    </location>
</feature>
<dbReference type="InParanoid" id="W4JVL0"/>
<feature type="compositionally biased region" description="Basic and acidic residues" evidence="1">
    <location>
        <begin position="609"/>
        <end position="618"/>
    </location>
</feature>
<dbReference type="GeneID" id="20671443"/>
<evidence type="ECO:0000313" key="3">
    <source>
        <dbReference type="Proteomes" id="UP000030671"/>
    </source>
</evidence>
<evidence type="ECO:0000256" key="1">
    <source>
        <dbReference type="SAM" id="MobiDB-lite"/>
    </source>
</evidence>